<reference evidence="1 2" key="1">
    <citation type="journal article" date="2016" name="Nat. Commun.">
        <title>Thousands of microbial genomes shed light on interconnected biogeochemical processes in an aquifer system.</title>
        <authorList>
            <person name="Anantharaman K."/>
            <person name="Brown C.T."/>
            <person name="Hug L.A."/>
            <person name="Sharon I."/>
            <person name="Castelle C.J."/>
            <person name="Probst A.J."/>
            <person name="Thomas B.C."/>
            <person name="Singh A."/>
            <person name="Wilkins M.J."/>
            <person name="Karaoz U."/>
            <person name="Brodie E.L."/>
            <person name="Williams K.H."/>
            <person name="Hubbard S.S."/>
            <person name="Banfield J.F."/>
        </authorList>
    </citation>
    <scope>NUCLEOTIDE SEQUENCE [LARGE SCALE GENOMIC DNA]</scope>
</reference>
<dbReference type="Proteomes" id="UP000178911">
    <property type="component" value="Unassembled WGS sequence"/>
</dbReference>
<organism evidence="1 2">
    <name type="scientific">Candidatus Yanofskybacteria bacterium RIFCSPLOWO2_01_FULL_43_22</name>
    <dbReference type="NCBI Taxonomy" id="1802695"/>
    <lineage>
        <taxon>Bacteria</taxon>
        <taxon>Candidatus Yanofskyibacteriota</taxon>
    </lineage>
</organism>
<protein>
    <recommendedName>
        <fullName evidence="3">(d)CMP kinase</fullName>
    </recommendedName>
</protein>
<accession>A0A1F8GFU6</accession>
<gene>
    <name evidence="1" type="ORF">A3A13_04445</name>
</gene>
<comment type="caution">
    <text evidence="1">The sequence shown here is derived from an EMBL/GenBank/DDBJ whole genome shotgun (WGS) entry which is preliminary data.</text>
</comment>
<dbReference type="InterPro" id="IPR027417">
    <property type="entry name" value="P-loop_NTPase"/>
</dbReference>
<dbReference type="EMBL" id="MGKJ01000020">
    <property type="protein sequence ID" value="OGN23339.1"/>
    <property type="molecule type" value="Genomic_DNA"/>
</dbReference>
<proteinExistence type="predicted"/>
<dbReference type="Gene3D" id="3.40.50.300">
    <property type="entry name" value="P-loop containing nucleotide triphosphate hydrolases"/>
    <property type="match status" value="2"/>
</dbReference>
<name>A0A1F8GFU6_9BACT</name>
<dbReference type="Pfam" id="PF13238">
    <property type="entry name" value="AAA_18"/>
    <property type="match status" value="1"/>
</dbReference>
<dbReference type="SUPFAM" id="SSF52540">
    <property type="entry name" value="P-loop containing nucleoside triphosphate hydrolases"/>
    <property type="match status" value="1"/>
</dbReference>
<evidence type="ECO:0000313" key="1">
    <source>
        <dbReference type="EMBL" id="OGN23339.1"/>
    </source>
</evidence>
<evidence type="ECO:0000313" key="2">
    <source>
        <dbReference type="Proteomes" id="UP000178911"/>
    </source>
</evidence>
<dbReference type="STRING" id="1802695.A3A13_04445"/>
<evidence type="ECO:0008006" key="3">
    <source>
        <dbReference type="Google" id="ProtNLM"/>
    </source>
</evidence>
<sequence>MGGHLGAGKSTLSKRLAKHYDYAYFYAGGIFREMAQGSGLTIEEFYEQLSANPELEKSIDARQEQLMVDRDNLIVEGRIAAFLRCSFAKVNIFIKASEDESIRRLMKRPETQGRSFREVEKLLRKRVQLERERYLALYGITDHLDERKYDIVIDATQLNPDELFREAIRQIDGYLKKPE</sequence>
<dbReference type="AlphaFoldDB" id="A0A1F8GFU6"/>